<dbReference type="HOGENOM" id="CLU_2389211_0_0_1"/>
<reference evidence="3" key="1">
    <citation type="journal article" date="2011" name="Nat. Genet.">
        <title>The Arabidopsis lyrata genome sequence and the basis of rapid genome size change.</title>
        <authorList>
            <person name="Hu T.T."/>
            <person name="Pattyn P."/>
            <person name="Bakker E.G."/>
            <person name="Cao J."/>
            <person name="Cheng J.-F."/>
            <person name="Clark R.M."/>
            <person name="Fahlgren N."/>
            <person name="Fawcett J.A."/>
            <person name="Grimwood J."/>
            <person name="Gundlach H."/>
            <person name="Haberer G."/>
            <person name="Hollister J.D."/>
            <person name="Ossowski S."/>
            <person name="Ottilar R.P."/>
            <person name="Salamov A.A."/>
            <person name="Schneeberger K."/>
            <person name="Spannagl M."/>
            <person name="Wang X."/>
            <person name="Yang L."/>
            <person name="Nasrallah M.E."/>
            <person name="Bergelson J."/>
            <person name="Carrington J.C."/>
            <person name="Gaut B.S."/>
            <person name="Schmutz J."/>
            <person name="Mayer K.F.X."/>
            <person name="Van de Peer Y."/>
            <person name="Grigoriev I.V."/>
            <person name="Nordborg M."/>
            <person name="Weigel D."/>
            <person name="Guo Y.-L."/>
        </authorList>
    </citation>
    <scope>NUCLEOTIDE SEQUENCE [LARGE SCALE GENOMIC DNA]</scope>
    <source>
        <strain evidence="3">cv. MN47</strain>
    </source>
</reference>
<dbReference type="Gramene" id="fgenesh1_pm.C_scaffold_6000389">
    <property type="protein sequence ID" value="fgenesh1_pm.C_scaffold_6000389"/>
    <property type="gene ID" value="fgenesh1_pm.C_scaffold_6000389"/>
</dbReference>
<evidence type="ECO:0000259" key="1">
    <source>
        <dbReference type="Pfam" id="PF13456"/>
    </source>
</evidence>
<dbReference type="InterPro" id="IPR036397">
    <property type="entry name" value="RNaseH_sf"/>
</dbReference>
<dbReference type="Gene3D" id="3.30.420.10">
    <property type="entry name" value="Ribonuclease H-like superfamily/Ribonuclease H"/>
    <property type="match status" value="1"/>
</dbReference>
<dbReference type="GO" id="GO:0004523">
    <property type="term" value="F:RNA-DNA hybrid ribonuclease activity"/>
    <property type="evidence" value="ECO:0007669"/>
    <property type="project" value="InterPro"/>
</dbReference>
<feature type="domain" description="RNase H type-1" evidence="1">
    <location>
        <begin position="1"/>
        <end position="79"/>
    </location>
</feature>
<sequence length="94" mass="10419">MALKRGLTEAVSLGITHISIYCDHYHIFKLVTGSSGPEKDSIALLMNDVQRTRQQLTSSTPLLVTGDQTNKVAYKLASETLVSEISIRDMRQII</sequence>
<evidence type="ECO:0000313" key="2">
    <source>
        <dbReference type="EMBL" id="EFH47411.1"/>
    </source>
</evidence>
<dbReference type="Pfam" id="PF13456">
    <property type="entry name" value="RVT_3"/>
    <property type="match status" value="1"/>
</dbReference>
<dbReference type="InterPro" id="IPR002156">
    <property type="entry name" value="RNaseH_domain"/>
</dbReference>
<organism evidence="3">
    <name type="scientific">Arabidopsis lyrata subsp. lyrata</name>
    <name type="common">Lyre-leaved rock-cress</name>
    <dbReference type="NCBI Taxonomy" id="81972"/>
    <lineage>
        <taxon>Eukaryota</taxon>
        <taxon>Viridiplantae</taxon>
        <taxon>Streptophyta</taxon>
        <taxon>Embryophyta</taxon>
        <taxon>Tracheophyta</taxon>
        <taxon>Spermatophyta</taxon>
        <taxon>Magnoliopsida</taxon>
        <taxon>eudicotyledons</taxon>
        <taxon>Gunneridae</taxon>
        <taxon>Pentapetalae</taxon>
        <taxon>rosids</taxon>
        <taxon>malvids</taxon>
        <taxon>Brassicales</taxon>
        <taxon>Brassicaceae</taxon>
        <taxon>Camelineae</taxon>
        <taxon>Arabidopsis</taxon>
    </lineage>
</organism>
<dbReference type="FunFam" id="3.30.420.10:FF:000076">
    <property type="entry name" value="RBR-type E3 ubiquitin transferase"/>
    <property type="match status" value="1"/>
</dbReference>
<evidence type="ECO:0000313" key="3">
    <source>
        <dbReference type="Proteomes" id="UP000008694"/>
    </source>
</evidence>
<dbReference type="eggNOG" id="KOG1812">
    <property type="taxonomic scope" value="Eukaryota"/>
</dbReference>
<dbReference type="GO" id="GO:0003676">
    <property type="term" value="F:nucleic acid binding"/>
    <property type="evidence" value="ECO:0007669"/>
    <property type="project" value="InterPro"/>
</dbReference>
<protein>
    <recommendedName>
        <fullName evidence="1">RNase H type-1 domain-containing protein</fullName>
    </recommendedName>
</protein>
<dbReference type="EMBL" id="GL348718">
    <property type="protein sequence ID" value="EFH47411.1"/>
    <property type="molecule type" value="Genomic_DNA"/>
</dbReference>
<proteinExistence type="predicted"/>
<dbReference type="Proteomes" id="UP000008694">
    <property type="component" value="Unassembled WGS sequence"/>
</dbReference>
<accession>D7LYD5</accession>
<keyword evidence="3" id="KW-1185">Reference proteome</keyword>
<dbReference type="AlphaFoldDB" id="D7LYD5"/>
<gene>
    <name evidence="2" type="ORF">ARALYDRAFT_325169</name>
</gene>
<name>D7LYD5_ARALL</name>